<dbReference type="PANTHER" id="PTHR20857:SF15">
    <property type="entry name" value="THIAMINE-PHOSPHATE SYNTHASE"/>
    <property type="match status" value="1"/>
</dbReference>
<organism evidence="4 5">
    <name type="scientific">Zongyangia hominis</name>
    <dbReference type="NCBI Taxonomy" id="2763677"/>
    <lineage>
        <taxon>Bacteria</taxon>
        <taxon>Bacillati</taxon>
        <taxon>Bacillota</taxon>
        <taxon>Clostridia</taxon>
        <taxon>Eubacteriales</taxon>
        <taxon>Oscillospiraceae</taxon>
        <taxon>Zongyangia</taxon>
    </lineage>
</organism>
<dbReference type="GO" id="GO:0004789">
    <property type="term" value="F:thiamine-phosphate diphosphorylase activity"/>
    <property type="evidence" value="ECO:0007669"/>
    <property type="project" value="TreeGrafter"/>
</dbReference>
<protein>
    <submittedName>
        <fullName evidence="4">Thiamine phosphate synthase</fullName>
    </submittedName>
</protein>
<comment type="caution">
    <text evidence="4">The sequence shown here is derived from an EMBL/GenBank/DDBJ whole genome shotgun (WGS) entry which is preliminary data.</text>
</comment>
<dbReference type="SUPFAM" id="SSF51391">
    <property type="entry name" value="Thiamin phosphate synthase"/>
    <property type="match status" value="1"/>
</dbReference>
<dbReference type="CDD" id="cd00564">
    <property type="entry name" value="TMP_TenI"/>
    <property type="match status" value="1"/>
</dbReference>
<reference evidence="4" key="1">
    <citation type="submission" date="2020-08" db="EMBL/GenBank/DDBJ databases">
        <title>Genome public.</title>
        <authorList>
            <person name="Liu C."/>
            <person name="Sun Q."/>
        </authorList>
    </citation>
    <scope>NUCLEOTIDE SEQUENCE</scope>
    <source>
        <strain evidence="4">NSJ-54</strain>
    </source>
</reference>
<evidence type="ECO:0000259" key="3">
    <source>
        <dbReference type="Pfam" id="PF02581"/>
    </source>
</evidence>
<evidence type="ECO:0000313" key="5">
    <source>
        <dbReference type="Proteomes" id="UP000660861"/>
    </source>
</evidence>
<dbReference type="EMBL" id="JACRTC010000005">
    <property type="protein sequence ID" value="MBC8570806.1"/>
    <property type="molecule type" value="Genomic_DNA"/>
</dbReference>
<dbReference type="Pfam" id="PF02581">
    <property type="entry name" value="TMP-TENI"/>
    <property type="match status" value="1"/>
</dbReference>
<keyword evidence="5" id="KW-1185">Reference proteome</keyword>
<dbReference type="InterPro" id="IPR036206">
    <property type="entry name" value="ThiamineP_synth_sf"/>
</dbReference>
<gene>
    <name evidence="4" type="ORF">H8709_08195</name>
</gene>
<dbReference type="Proteomes" id="UP000660861">
    <property type="component" value="Unassembled WGS sequence"/>
</dbReference>
<evidence type="ECO:0000256" key="1">
    <source>
        <dbReference type="ARBA" id="ARBA00004948"/>
    </source>
</evidence>
<dbReference type="InterPro" id="IPR022998">
    <property type="entry name" value="ThiamineP_synth_TenI"/>
</dbReference>
<proteinExistence type="predicted"/>
<dbReference type="Gene3D" id="3.20.20.70">
    <property type="entry name" value="Aldolase class I"/>
    <property type="match status" value="1"/>
</dbReference>
<dbReference type="InterPro" id="IPR013785">
    <property type="entry name" value="Aldolase_TIM"/>
</dbReference>
<evidence type="ECO:0000313" key="4">
    <source>
        <dbReference type="EMBL" id="MBC8570806.1"/>
    </source>
</evidence>
<dbReference type="RefSeq" id="WP_262397900.1">
    <property type="nucleotide sequence ID" value="NZ_JACRTC010000005.1"/>
</dbReference>
<feature type="domain" description="Thiamine phosphate synthase/TenI" evidence="3">
    <location>
        <begin position="3"/>
        <end position="177"/>
    </location>
</feature>
<dbReference type="PANTHER" id="PTHR20857">
    <property type="entry name" value="THIAMINE-PHOSPHATE PYROPHOSPHORYLASE"/>
    <property type="match status" value="1"/>
</dbReference>
<dbReference type="GO" id="GO:0009228">
    <property type="term" value="P:thiamine biosynthetic process"/>
    <property type="evidence" value="ECO:0007669"/>
    <property type="project" value="UniProtKB-KW"/>
</dbReference>
<comment type="pathway">
    <text evidence="1">Cofactor biosynthesis; thiamine diphosphate biosynthesis.</text>
</comment>
<dbReference type="AlphaFoldDB" id="A0A926EFB7"/>
<evidence type="ECO:0000256" key="2">
    <source>
        <dbReference type="ARBA" id="ARBA00022977"/>
    </source>
</evidence>
<name>A0A926EFB7_9FIRM</name>
<keyword evidence="2" id="KW-0784">Thiamine biosynthesis</keyword>
<sequence>MVIVVTNRKLCAGDFLARLDSLCRAKPGAVLLREKDLPESDYAALARSCQEICVRQEVPLILHGHPQIARELGLSQVHLPLPALEAQAAALCGLRAGTSVHSVEDVRRAQALGASYLIAGHIFSTACKPGLPARGLRFLGEVCRAAKVPVYAIGGVQAGRVPDVLAQGAAGFCIMSELMECPDPYERLSSYIDIETAASLG</sequence>
<accession>A0A926EFB7</accession>
<dbReference type="GO" id="GO:0005737">
    <property type="term" value="C:cytoplasm"/>
    <property type="evidence" value="ECO:0007669"/>
    <property type="project" value="TreeGrafter"/>
</dbReference>